<gene>
    <name evidence="9" type="ORF">B0H17DRAFT_962440</name>
</gene>
<feature type="non-terminal residue" evidence="9">
    <location>
        <position position="194"/>
    </location>
</feature>
<keyword evidence="10" id="KW-1185">Reference proteome</keyword>
<feature type="domain" description="Glucose-methanol-choline oxidoreductase C-terminal" evidence="8">
    <location>
        <begin position="6"/>
        <end position="144"/>
    </location>
</feature>
<keyword evidence="4" id="KW-0732">Signal</keyword>
<dbReference type="GO" id="GO:0016614">
    <property type="term" value="F:oxidoreductase activity, acting on CH-OH group of donors"/>
    <property type="evidence" value="ECO:0007669"/>
    <property type="project" value="InterPro"/>
</dbReference>
<dbReference type="InterPro" id="IPR036188">
    <property type="entry name" value="FAD/NAD-bd_sf"/>
</dbReference>
<dbReference type="GO" id="GO:0050660">
    <property type="term" value="F:flavin adenine dinucleotide binding"/>
    <property type="evidence" value="ECO:0007669"/>
    <property type="project" value="InterPro"/>
</dbReference>
<dbReference type="Proteomes" id="UP001221757">
    <property type="component" value="Unassembled WGS sequence"/>
</dbReference>
<dbReference type="Gene3D" id="3.50.50.60">
    <property type="entry name" value="FAD/NAD(P)-binding domain"/>
    <property type="match status" value="1"/>
</dbReference>
<dbReference type="EMBL" id="JARKIE010000519">
    <property type="protein sequence ID" value="KAJ7631467.1"/>
    <property type="molecule type" value="Genomic_DNA"/>
</dbReference>
<evidence type="ECO:0000256" key="4">
    <source>
        <dbReference type="ARBA" id="ARBA00022729"/>
    </source>
</evidence>
<evidence type="ECO:0000256" key="3">
    <source>
        <dbReference type="ARBA" id="ARBA00022630"/>
    </source>
</evidence>
<evidence type="ECO:0000256" key="5">
    <source>
        <dbReference type="ARBA" id="ARBA00022827"/>
    </source>
</evidence>
<dbReference type="Gene3D" id="3.30.560.10">
    <property type="entry name" value="Glucose Oxidase, domain 3"/>
    <property type="match status" value="1"/>
</dbReference>
<accession>A0AAD7BV43</accession>
<dbReference type="PANTHER" id="PTHR11552:SF201">
    <property type="entry name" value="GLUCOSE-METHANOL-CHOLINE OXIDOREDUCTASE N-TERMINAL DOMAIN-CONTAINING PROTEIN"/>
    <property type="match status" value="1"/>
</dbReference>
<comment type="cofactor">
    <cofactor evidence="1">
        <name>FAD</name>
        <dbReference type="ChEBI" id="CHEBI:57692"/>
    </cofactor>
</comment>
<evidence type="ECO:0000259" key="8">
    <source>
        <dbReference type="Pfam" id="PF05199"/>
    </source>
</evidence>
<evidence type="ECO:0000256" key="7">
    <source>
        <dbReference type="ARBA" id="ARBA00023180"/>
    </source>
</evidence>
<dbReference type="InterPro" id="IPR007867">
    <property type="entry name" value="GMC_OxRtase_C"/>
</dbReference>
<sequence>GNLHFPFSTGSIHVASADPSSQPAIDPHYFEEDFDIQVMASVLKFIRKLRGTGGFKGTHSNPRARPKTQCNIPHTDLFASEADPGAAIQTDQEMTGTFVPYLHRTFTDQDRLYKKPRGPEYHTIGSASMLPRAKGGVVSPEFKFNSCQLNFDRITHASKVYGTSNIRVVDLSILPLQISAHPMSMLYGVYVSFH</sequence>
<evidence type="ECO:0000256" key="6">
    <source>
        <dbReference type="ARBA" id="ARBA00023002"/>
    </source>
</evidence>
<evidence type="ECO:0000313" key="9">
    <source>
        <dbReference type="EMBL" id="KAJ7631467.1"/>
    </source>
</evidence>
<keyword evidence="3" id="KW-0285">Flavoprotein</keyword>
<comment type="caution">
    <text evidence="9">The sequence shown here is derived from an EMBL/GenBank/DDBJ whole genome shotgun (WGS) entry which is preliminary data.</text>
</comment>
<name>A0AAD7BV43_MYCRO</name>
<keyword evidence="5" id="KW-0274">FAD</keyword>
<keyword evidence="6" id="KW-0560">Oxidoreductase</keyword>
<evidence type="ECO:0000256" key="1">
    <source>
        <dbReference type="ARBA" id="ARBA00001974"/>
    </source>
</evidence>
<proteinExistence type="inferred from homology"/>
<dbReference type="Pfam" id="PF05199">
    <property type="entry name" value="GMC_oxred_C"/>
    <property type="match status" value="1"/>
</dbReference>
<evidence type="ECO:0000256" key="2">
    <source>
        <dbReference type="ARBA" id="ARBA00010790"/>
    </source>
</evidence>
<dbReference type="InterPro" id="IPR012132">
    <property type="entry name" value="GMC_OxRdtase"/>
</dbReference>
<dbReference type="AlphaFoldDB" id="A0AAD7BV43"/>
<comment type="similarity">
    <text evidence="2">Belongs to the GMC oxidoreductase family.</text>
</comment>
<keyword evidence="7" id="KW-0325">Glycoprotein</keyword>
<organism evidence="9 10">
    <name type="scientific">Mycena rosella</name>
    <name type="common">Pink bonnet</name>
    <name type="synonym">Agaricus rosellus</name>
    <dbReference type="NCBI Taxonomy" id="1033263"/>
    <lineage>
        <taxon>Eukaryota</taxon>
        <taxon>Fungi</taxon>
        <taxon>Dikarya</taxon>
        <taxon>Basidiomycota</taxon>
        <taxon>Agaricomycotina</taxon>
        <taxon>Agaricomycetes</taxon>
        <taxon>Agaricomycetidae</taxon>
        <taxon>Agaricales</taxon>
        <taxon>Marasmiineae</taxon>
        <taxon>Mycenaceae</taxon>
        <taxon>Mycena</taxon>
    </lineage>
</organism>
<dbReference type="SUPFAM" id="SSF54373">
    <property type="entry name" value="FAD-linked reductases, C-terminal domain"/>
    <property type="match status" value="1"/>
</dbReference>
<reference evidence="9" key="1">
    <citation type="submission" date="2023-03" db="EMBL/GenBank/DDBJ databases">
        <title>Massive genome expansion in bonnet fungi (Mycena s.s.) driven by repeated elements and novel gene families across ecological guilds.</title>
        <authorList>
            <consortium name="Lawrence Berkeley National Laboratory"/>
            <person name="Harder C.B."/>
            <person name="Miyauchi S."/>
            <person name="Viragh M."/>
            <person name="Kuo A."/>
            <person name="Thoen E."/>
            <person name="Andreopoulos B."/>
            <person name="Lu D."/>
            <person name="Skrede I."/>
            <person name="Drula E."/>
            <person name="Henrissat B."/>
            <person name="Morin E."/>
            <person name="Kohler A."/>
            <person name="Barry K."/>
            <person name="LaButti K."/>
            <person name="Morin E."/>
            <person name="Salamov A."/>
            <person name="Lipzen A."/>
            <person name="Mereny Z."/>
            <person name="Hegedus B."/>
            <person name="Baldrian P."/>
            <person name="Stursova M."/>
            <person name="Weitz H."/>
            <person name="Taylor A."/>
            <person name="Grigoriev I.V."/>
            <person name="Nagy L.G."/>
            <person name="Martin F."/>
            <person name="Kauserud H."/>
        </authorList>
    </citation>
    <scope>NUCLEOTIDE SEQUENCE</scope>
    <source>
        <strain evidence="9">CBHHK067</strain>
    </source>
</reference>
<protein>
    <recommendedName>
        <fullName evidence="8">Glucose-methanol-choline oxidoreductase C-terminal domain-containing protein</fullName>
    </recommendedName>
</protein>
<evidence type="ECO:0000313" key="10">
    <source>
        <dbReference type="Proteomes" id="UP001221757"/>
    </source>
</evidence>
<dbReference type="PANTHER" id="PTHR11552">
    <property type="entry name" value="GLUCOSE-METHANOL-CHOLINE GMC OXIDOREDUCTASE"/>
    <property type="match status" value="1"/>
</dbReference>